<name>A0A0D1IMD6_BACIU</name>
<dbReference type="Gene3D" id="3.40.50.150">
    <property type="entry name" value="Vaccinia Virus protein VP39"/>
    <property type="match status" value="1"/>
</dbReference>
<proteinExistence type="predicted"/>
<dbReference type="PATRIC" id="fig|1423.173.peg.3336"/>
<organism evidence="2 4">
    <name type="scientific">Bacillus subtilis</name>
    <dbReference type="NCBI Taxonomy" id="1423"/>
    <lineage>
        <taxon>Bacteria</taxon>
        <taxon>Bacillati</taxon>
        <taxon>Bacillota</taxon>
        <taxon>Bacilli</taxon>
        <taxon>Bacillales</taxon>
        <taxon>Bacillaceae</taxon>
        <taxon>Bacillus</taxon>
    </lineage>
</organism>
<evidence type="ECO:0000259" key="1">
    <source>
        <dbReference type="Pfam" id="PF08241"/>
    </source>
</evidence>
<dbReference type="CDD" id="cd02440">
    <property type="entry name" value="AdoMet_MTases"/>
    <property type="match status" value="1"/>
</dbReference>
<protein>
    <submittedName>
        <fullName evidence="3">Class I SAM-dependent methyltransferase</fullName>
    </submittedName>
</protein>
<dbReference type="Proteomes" id="UP000032247">
    <property type="component" value="Unassembled WGS sequence"/>
</dbReference>
<dbReference type="AlphaFoldDB" id="A0A0D1IMD6"/>
<gene>
    <name evidence="3" type="primary">ybaJ</name>
    <name evidence="3" type="ORF">P5633_02150</name>
    <name evidence="2" type="ORF">SC09_Contig26orf00101</name>
</gene>
<dbReference type="STRING" id="483913.AN935_00770"/>
<dbReference type="SUPFAM" id="SSF53335">
    <property type="entry name" value="S-adenosyl-L-methionine-dependent methyltransferases"/>
    <property type="match status" value="1"/>
</dbReference>
<evidence type="ECO:0000313" key="2">
    <source>
        <dbReference type="EMBL" id="KIU10318.1"/>
    </source>
</evidence>
<dbReference type="InterPro" id="IPR013216">
    <property type="entry name" value="Methyltransf_11"/>
</dbReference>
<evidence type="ECO:0000313" key="3">
    <source>
        <dbReference type="EMBL" id="WEY85094.1"/>
    </source>
</evidence>
<dbReference type="InterPro" id="IPR029063">
    <property type="entry name" value="SAM-dependent_MTases_sf"/>
</dbReference>
<dbReference type="GO" id="GO:0008757">
    <property type="term" value="F:S-adenosylmethionine-dependent methyltransferase activity"/>
    <property type="evidence" value="ECO:0007669"/>
    <property type="project" value="InterPro"/>
</dbReference>
<dbReference type="Pfam" id="PF08241">
    <property type="entry name" value="Methyltransf_11"/>
    <property type="match status" value="1"/>
</dbReference>
<evidence type="ECO:0000313" key="4">
    <source>
        <dbReference type="Proteomes" id="UP000032247"/>
    </source>
</evidence>
<accession>A0A0D1IMD6</accession>
<feature type="domain" description="Methyltransferase type 11" evidence="1">
    <location>
        <begin position="63"/>
        <end position="158"/>
    </location>
</feature>
<keyword evidence="3" id="KW-0489">Methyltransferase</keyword>
<dbReference type="RefSeq" id="WP_014478632.1">
    <property type="nucleotide sequence ID" value="NZ_AP024628.1"/>
</dbReference>
<sequence length="255" mass="28299">MNALVAHNSKAWDKKVETGNEWTVAVEQQVIEQAKKGNWDIRVTPMKDVPKDWFPPVKGLKVLCLASGGGQQGPVLAAAGADVTVLDNSEKQLNQDKMIAERDGLTIHTVKGSMDDLSVFNDESFDVIVHPVANVFVENVLPVWKEAHRVLKRNGVLISGFVNPVVFLFDTELEQQGVLKVKHSIPYADPEDLPKHKVKKLIENNEALEFGHSLEDQIKGQIDAGFIVTGFYEDKGGFVLDQYIHTYSATRSVKV</sequence>
<reference evidence="2 4" key="1">
    <citation type="submission" date="2014-12" db="EMBL/GenBank/DDBJ databases">
        <title>Comparative genome analysis of Bacillus coagulans HM-08, Clostridium butyricum HM-68, Bacillus subtilis HM-66 and Bacillus licheniformis BL-09.</title>
        <authorList>
            <person name="Zhang H."/>
        </authorList>
    </citation>
    <scope>NUCLEOTIDE SEQUENCE [LARGE SCALE GENOMIC DNA]</scope>
    <source>
        <strain evidence="2 4">HM-66</strain>
    </source>
</reference>
<dbReference type="EMBL" id="CP120576">
    <property type="protein sequence ID" value="WEY85094.1"/>
    <property type="molecule type" value="Genomic_DNA"/>
</dbReference>
<dbReference type="GO" id="GO:0032259">
    <property type="term" value="P:methylation"/>
    <property type="evidence" value="ECO:0007669"/>
    <property type="project" value="UniProtKB-KW"/>
</dbReference>
<dbReference type="Proteomes" id="UP001214898">
    <property type="component" value="Chromosome"/>
</dbReference>
<reference evidence="3" key="2">
    <citation type="submission" date="2023-03" db="EMBL/GenBank/DDBJ databases">
        <title>Complete genome sequences of 52 Bacillus and Priestia strains isolated from West-African fermentations and 26 reference strains from the DSMZ collection.</title>
        <authorList>
            <person name="Wiedenbein E.S."/>
            <person name="Canoy T.S."/>
            <person name="Hui Y."/>
            <person name="Parkouda C."/>
            <person name="Dawende C."/>
            <person name="Ametefe E."/>
            <person name="Jespersen L."/>
            <person name="Nielsen D.S."/>
        </authorList>
    </citation>
    <scope>NUCLEOTIDE SEQUENCE</scope>
    <source>
        <strain evidence="3">PRO56</strain>
    </source>
</reference>
<dbReference type="EMBL" id="JXBC01000005">
    <property type="protein sequence ID" value="KIU10318.1"/>
    <property type="molecule type" value="Genomic_DNA"/>
</dbReference>
<keyword evidence="3" id="KW-0808">Transferase</keyword>